<feature type="domain" description="HMA" evidence="7">
    <location>
        <begin position="22"/>
        <end position="86"/>
    </location>
</feature>
<evidence type="ECO:0000313" key="8">
    <source>
        <dbReference type="EMBL" id="KAH8507284.1"/>
    </source>
</evidence>
<feature type="compositionally biased region" description="Basic and acidic residues" evidence="6">
    <location>
        <begin position="85"/>
        <end position="97"/>
    </location>
</feature>
<keyword evidence="4" id="KW-0636">Prenylation</keyword>
<evidence type="ECO:0000256" key="1">
    <source>
        <dbReference type="ARBA" id="ARBA00022481"/>
    </source>
</evidence>
<feature type="region of interest" description="Disordered" evidence="6">
    <location>
        <begin position="85"/>
        <end position="217"/>
    </location>
</feature>
<dbReference type="Proteomes" id="UP000807159">
    <property type="component" value="Chromosome 5"/>
</dbReference>
<evidence type="ECO:0000259" key="7">
    <source>
        <dbReference type="PROSITE" id="PS50846"/>
    </source>
</evidence>
<proteinExistence type="inferred from homology"/>
<keyword evidence="1" id="KW-0488">Methylation</keyword>
<name>A0A8T2YPZ1_POPDE</name>
<accession>A0A8T2YPZ1</accession>
<feature type="compositionally biased region" description="Basic and acidic residues" evidence="6">
    <location>
        <begin position="130"/>
        <end position="139"/>
    </location>
</feature>
<evidence type="ECO:0000256" key="4">
    <source>
        <dbReference type="ARBA" id="ARBA00023289"/>
    </source>
</evidence>
<protein>
    <recommendedName>
        <fullName evidence="7">HMA domain-containing protein</fullName>
    </recommendedName>
</protein>
<dbReference type="GO" id="GO:0046872">
    <property type="term" value="F:metal ion binding"/>
    <property type="evidence" value="ECO:0007669"/>
    <property type="project" value="UniProtKB-KW"/>
</dbReference>
<organism evidence="8 9">
    <name type="scientific">Populus deltoides</name>
    <name type="common">Eastern poplar</name>
    <name type="synonym">Eastern cottonwood</name>
    <dbReference type="NCBI Taxonomy" id="3696"/>
    <lineage>
        <taxon>Eukaryota</taxon>
        <taxon>Viridiplantae</taxon>
        <taxon>Streptophyta</taxon>
        <taxon>Embryophyta</taxon>
        <taxon>Tracheophyta</taxon>
        <taxon>Spermatophyta</taxon>
        <taxon>Magnoliopsida</taxon>
        <taxon>eudicotyledons</taxon>
        <taxon>Gunneridae</taxon>
        <taxon>Pentapetalae</taxon>
        <taxon>rosids</taxon>
        <taxon>fabids</taxon>
        <taxon>Malpighiales</taxon>
        <taxon>Salicaceae</taxon>
        <taxon>Saliceae</taxon>
        <taxon>Populus</taxon>
    </lineage>
</organism>
<keyword evidence="2" id="KW-0479">Metal-binding</keyword>
<dbReference type="PANTHER" id="PTHR45868">
    <property type="entry name" value="HEAVY METAL-ASSOCIATED ISOPRENYLATED PLANT PROTEIN 33-RELATED"/>
    <property type="match status" value="1"/>
</dbReference>
<dbReference type="PROSITE" id="PS50846">
    <property type="entry name" value="HMA_2"/>
    <property type="match status" value="1"/>
</dbReference>
<dbReference type="Gene3D" id="3.30.70.100">
    <property type="match status" value="1"/>
</dbReference>
<dbReference type="PANTHER" id="PTHR45868:SF69">
    <property type="entry name" value="HEAVY METAL-ASSOCIATED ISOPRENYLATED PLANT PROTEIN 35"/>
    <property type="match status" value="1"/>
</dbReference>
<dbReference type="EMBL" id="JACEGQ020000005">
    <property type="protein sequence ID" value="KAH8507284.1"/>
    <property type="molecule type" value="Genomic_DNA"/>
</dbReference>
<evidence type="ECO:0000256" key="6">
    <source>
        <dbReference type="SAM" id="MobiDB-lite"/>
    </source>
</evidence>
<dbReference type="AlphaFoldDB" id="A0A8T2YPZ1"/>
<reference evidence="8" key="1">
    <citation type="journal article" date="2021" name="J. Hered.">
        <title>Genome Assembly of Salicaceae Populus deltoides (Eastern Cottonwood) I-69 Based on Nanopore Sequencing and Hi-C Technologies.</title>
        <authorList>
            <person name="Bai S."/>
            <person name="Wu H."/>
            <person name="Zhang J."/>
            <person name="Pan Z."/>
            <person name="Zhao W."/>
            <person name="Li Z."/>
            <person name="Tong C."/>
        </authorList>
    </citation>
    <scope>NUCLEOTIDE SEQUENCE</scope>
    <source>
        <tissue evidence="8">Leaf</tissue>
    </source>
</reference>
<keyword evidence="3" id="KW-0449">Lipoprotein</keyword>
<sequence length="306" mass="32896">MATGTEAKEGGSGENKEPPLKYKTLVLKVSVHCEECKRKVKRILNNIDGVYTTDIDLRQQKATVMGNVDADTLIKKLIKKTGKHAELWPEKADNNQKDKKKGKGKKKEKEKGKGKESDQESSDEEGSDGGNEKEVKGKTEGCQTVTSPGGGQSPVTDKKVDGQSEVGAGGSAGGGKKKKKKKKKKKAHTAGSTNTVDEAEHSVRAPAGTGSPTLGNVHVQIAHPTNHSPQRQHVYDYPATTYYAPTVYAVSSNVACPSTFYGASYYSPPYSYACMHPPSDLDSYPPQPSGSFEIFSDENPNACSIM</sequence>
<dbReference type="InterPro" id="IPR006121">
    <property type="entry name" value="HMA_dom"/>
</dbReference>
<dbReference type="CDD" id="cd00371">
    <property type="entry name" value="HMA"/>
    <property type="match status" value="1"/>
</dbReference>
<evidence type="ECO:0000256" key="3">
    <source>
        <dbReference type="ARBA" id="ARBA00023288"/>
    </source>
</evidence>
<evidence type="ECO:0000256" key="2">
    <source>
        <dbReference type="ARBA" id="ARBA00022723"/>
    </source>
</evidence>
<evidence type="ECO:0000256" key="5">
    <source>
        <dbReference type="ARBA" id="ARBA00024045"/>
    </source>
</evidence>
<evidence type="ECO:0000313" key="9">
    <source>
        <dbReference type="Proteomes" id="UP000807159"/>
    </source>
</evidence>
<gene>
    <name evidence="8" type="ORF">H0E87_009701</name>
</gene>
<dbReference type="Pfam" id="PF00403">
    <property type="entry name" value="HMA"/>
    <property type="match status" value="1"/>
</dbReference>
<dbReference type="SUPFAM" id="SSF55008">
    <property type="entry name" value="HMA, heavy metal-associated domain"/>
    <property type="match status" value="1"/>
</dbReference>
<dbReference type="InterPro" id="IPR036163">
    <property type="entry name" value="HMA_dom_sf"/>
</dbReference>
<feature type="compositionally biased region" description="Basic residues" evidence="6">
    <location>
        <begin position="175"/>
        <end position="188"/>
    </location>
</feature>
<comment type="caution">
    <text evidence="8">The sequence shown here is derived from an EMBL/GenBank/DDBJ whole genome shotgun (WGS) entry which is preliminary data.</text>
</comment>
<feature type="compositionally biased region" description="Basic and acidic residues" evidence="6">
    <location>
        <begin position="107"/>
        <end position="118"/>
    </location>
</feature>
<comment type="similarity">
    <text evidence="5">Belongs to the HIPP family.</text>
</comment>
<keyword evidence="9" id="KW-1185">Reference proteome</keyword>